<dbReference type="PANTHER" id="PTHR14218:SF19">
    <property type="entry name" value="SERINE PROTEASE AORO, PUTATIVE (AFU_ORTHOLOGUE AFUA_6G10250)-RELATED"/>
    <property type="match status" value="1"/>
</dbReference>
<evidence type="ECO:0000256" key="9">
    <source>
        <dbReference type="ARBA" id="ARBA00023145"/>
    </source>
</evidence>
<evidence type="ECO:0000256" key="11">
    <source>
        <dbReference type="SAM" id="SignalP"/>
    </source>
</evidence>
<evidence type="ECO:0000256" key="3">
    <source>
        <dbReference type="ARBA" id="ARBA00022670"/>
    </source>
</evidence>
<evidence type="ECO:0000256" key="1">
    <source>
        <dbReference type="ARBA" id="ARBA00001913"/>
    </source>
</evidence>
<evidence type="ECO:0000256" key="4">
    <source>
        <dbReference type="ARBA" id="ARBA00022723"/>
    </source>
</evidence>
<evidence type="ECO:0000259" key="12">
    <source>
        <dbReference type="PROSITE" id="PS51695"/>
    </source>
</evidence>
<keyword evidence="5 11" id="KW-0732">Signal</keyword>
<evidence type="ECO:0000256" key="8">
    <source>
        <dbReference type="ARBA" id="ARBA00022837"/>
    </source>
</evidence>
<comment type="subcellular location">
    <subcellularLocation>
        <location evidence="2">Secreted</location>
        <location evidence="2">Extracellular space</location>
    </subcellularLocation>
</comment>
<reference evidence="13 14" key="1">
    <citation type="journal article" date="2016" name="Genome Biol. Evol.">
        <title>Divergent and convergent evolution of fungal pathogenicity.</title>
        <authorList>
            <person name="Shang Y."/>
            <person name="Xiao G."/>
            <person name="Zheng P."/>
            <person name="Cen K."/>
            <person name="Zhan S."/>
            <person name="Wang C."/>
        </authorList>
    </citation>
    <scope>NUCLEOTIDE SEQUENCE [LARGE SCALE GENOMIC DNA]</scope>
    <source>
        <strain evidence="13 14">ARSEF 7405</strain>
    </source>
</reference>
<dbReference type="VEuPathDB" id="FungiDB:AAP_01415"/>
<keyword evidence="3 13" id="KW-0645">Protease</keyword>
<dbReference type="SMART" id="SM00944">
    <property type="entry name" value="Pro-kuma_activ"/>
    <property type="match status" value="1"/>
</dbReference>
<dbReference type="GO" id="GO:0006508">
    <property type="term" value="P:proteolysis"/>
    <property type="evidence" value="ECO:0007669"/>
    <property type="project" value="UniProtKB-KW"/>
</dbReference>
<evidence type="ECO:0000256" key="5">
    <source>
        <dbReference type="ARBA" id="ARBA00022729"/>
    </source>
</evidence>
<gene>
    <name evidence="13" type="ORF">AAP_01415</name>
</gene>
<comment type="cofactor">
    <cofactor evidence="1">
        <name>Ca(2+)</name>
        <dbReference type="ChEBI" id="CHEBI:29108"/>
    </cofactor>
</comment>
<dbReference type="Proteomes" id="UP000242877">
    <property type="component" value="Unassembled WGS sequence"/>
</dbReference>
<evidence type="ECO:0000256" key="10">
    <source>
        <dbReference type="PROSITE-ProRule" id="PRU01032"/>
    </source>
</evidence>
<dbReference type="PANTHER" id="PTHR14218">
    <property type="entry name" value="PROTEASE S8 TRIPEPTIDYL PEPTIDASE I CLN2"/>
    <property type="match status" value="1"/>
</dbReference>
<evidence type="ECO:0000256" key="7">
    <source>
        <dbReference type="ARBA" id="ARBA00022825"/>
    </source>
</evidence>
<dbReference type="EMBL" id="AZGZ01000004">
    <property type="protein sequence ID" value="KZZ95739.1"/>
    <property type="molecule type" value="Genomic_DNA"/>
</dbReference>
<dbReference type="InterPro" id="IPR015366">
    <property type="entry name" value="S53_propep"/>
</dbReference>
<evidence type="ECO:0000313" key="13">
    <source>
        <dbReference type="EMBL" id="KZZ95739.1"/>
    </source>
</evidence>
<dbReference type="InterPro" id="IPR050819">
    <property type="entry name" value="Tripeptidyl-peptidase_I"/>
</dbReference>
<comment type="caution">
    <text evidence="10">Lacks conserved residue(s) required for the propagation of feature annotation.</text>
</comment>
<keyword evidence="14" id="KW-1185">Reference proteome</keyword>
<dbReference type="SUPFAM" id="SSF54897">
    <property type="entry name" value="Protease propeptides/inhibitors"/>
    <property type="match status" value="1"/>
</dbReference>
<keyword evidence="4" id="KW-0479">Metal-binding</keyword>
<dbReference type="SUPFAM" id="SSF52743">
    <property type="entry name" value="Subtilisin-like"/>
    <property type="match status" value="1"/>
</dbReference>
<dbReference type="GO" id="GO:0004252">
    <property type="term" value="F:serine-type endopeptidase activity"/>
    <property type="evidence" value="ECO:0007669"/>
    <property type="project" value="InterPro"/>
</dbReference>
<dbReference type="PROSITE" id="PS51695">
    <property type="entry name" value="SEDOLISIN"/>
    <property type="match status" value="1"/>
</dbReference>
<evidence type="ECO:0000313" key="14">
    <source>
        <dbReference type="Proteomes" id="UP000242877"/>
    </source>
</evidence>
<feature type="chain" id="PRO_5007895747" evidence="11">
    <location>
        <begin position="22"/>
        <end position="456"/>
    </location>
</feature>
<comment type="caution">
    <text evidence="13">The sequence shown here is derived from an EMBL/GenBank/DDBJ whole genome shotgun (WGS) entry which is preliminary data.</text>
</comment>
<keyword evidence="6" id="KW-0378">Hydrolase</keyword>
<dbReference type="OrthoDB" id="409122at2759"/>
<evidence type="ECO:0000256" key="6">
    <source>
        <dbReference type="ARBA" id="ARBA00022801"/>
    </source>
</evidence>
<protein>
    <submittedName>
        <fullName evidence="13">Protease S8 tripeptidyl peptidase I (Cln2)</fullName>
    </submittedName>
</protein>
<feature type="signal peptide" evidence="11">
    <location>
        <begin position="1"/>
        <end position="21"/>
    </location>
</feature>
<dbReference type="AlphaFoldDB" id="A0A168BTY2"/>
<keyword evidence="7" id="KW-0720">Serine protease</keyword>
<dbReference type="GO" id="GO:0046872">
    <property type="term" value="F:metal ion binding"/>
    <property type="evidence" value="ECO:0007669"/>
    <property type="project" value="UniProtKB-KW"/>
</dbReference>
<dbReference type="GO" id="GO:0008240">
    <property type="term" value="F:tripeptidyl-peptidase activity"/>
    <property type="evidence" value="ECO:0007669"/>
    <property type="project" value="TreeGrafter"/>
</dbReference>
<dbReference type="Gene3D" id="3.40.50.200">
    <property type="entry name" value="Peptidase S8/S53 domain"/>
    <property type="match status" value="1"/>
</dbReference>
<keyword evidence="8" id="KW-0106">Calcium</keyword>
<keyword evidence="9" id="KW-0865">Zymogen</keyword>
<dbReference type="Pfam" id="PF09286">
    <property type="entry name" value="Pro-kuma_activ"/>
    <property type="match status" value="1"/>
</dbReference>
<accession>A0A168BTY2</accession>
<name>A0A168BTY2_9EURO</name>
<sequence>MMKHIIRVVLTILALTLHAWSAVIHERRDIHPRYWHDQQPLDGKTVLPVRIGLTQSNLEKAEALLRDVSDPSSSKYGKHLSKDEVDNLFAPSQETVNVIRNWLEESGIAGHRIEQSANKQWLQFNATSDELGSLLNTQYYSYQHALTGKSYIAAREYSVPSNVSAHIDYIVPGVKHLSAKKRPLAAASMERDNPIPDSLNFPWPNVETNTSMCSTVMTPACVRALYNIPIGSKAAKGNELGIVAQLDAYSQEDFDDFKSLVAPDLPEDAKPDVKSINGGVAPVPAAEAGIESNLDLMTAAPIIWPQKATIFQVDDPIYQADYAYPGFLNNFLDAVDGSYCDKHDTSFDPPYPNPKENGYKGKKQCGVYEPTKIITISYANSEDNLPPSYQTRQCYEWLKLGLQGITVIAASGDTGVQSGSDQKEGCLNNGKAFAPQFRCVMSICNNSWINCVTKGR</sequence>
<dbReference type="InterPro" id="IPR030400">
    <property type="entry name" value="Sedolisin_dom"/>
</dbReference>
<organism evidence="13 14">
    <name type="scientific">Ascosphaera apis ARSEF 7405</name>
    <dbReference type="NCBI Taxonomy" id="392613"/>
    <lineage>
        <taxon>Eukaryota</taxon>
        <taxon>Fungi</taxon>
        <taxon>Dikarya</taxon>
        <taxon>Ascomycota</taxon>
        <taxon>Pezizomycotina</taxon>
        <taxon>Eurotiomycetes</taxon>
        <taxon>Eurotiomycetidae</taxon>
        <taxon>Onygenales</taxon>
        <taxon>Ascosphaeraceae</taxon>
        <taxon>Ascosphaera</taxon>
    </lineage>
</organism>
<dbReference type="InterPro" id="IPR036852">
    <property type="entry name" value="Peptidase_S8/S53_dom_sf"/>
</dbReference>
<proteinExistence type="predicted"/>
<evidence type="ECO:0000256" key="2">
    <source>
        <dbReference type="ARBA" id="ARBA00004239"/>
    </source>
</evidence>
<dbReference type="CDD" id="cd11377">
    <property type="entry name" value="Pro-peptidase_S53"/>
    <property type="match status" value="1"/>
</dbReference>
<dbReference type="GO" id="GO:0005576">
    <property type="term" value="C:extracellular region"/>
    <property type="evidence" value="ECO:0007669"/>
    <property type="project" value="UniProtKB-SubCell"/>
</dbReference>
<feature type="domain" description="Peptidase S53" evidence="12">
    <location>
        <begin position="216"/>
        <end position="456"/>
    </location>
</feature>